<sequence>MATPSSSTTTPSPPMLPMLPQQSIISHSFLSQDHQRPVKTMQNFLARAELSTVTRALRARLSYASFKASNNMSHVSLGDLEAQSSPAPASTPTRGNKRKAAGGNHYGNPTTPSNTGTDRKNALLPTQPSSVTGVKGAGYGYPHTSIGANTVADAVTLLRQQGASKNLYTSLLTPPPAKIARTIHNATDPPFSAASPAPRRSKPSSKASSGPGPARSIAEGTRAQAKNRQKVSVVPSKRGTARNSRSKGENSSKKGKERAVGRTKADRDGDVDMQAAATTLASLLMNKRPTGGSVSSGRSSISSDSTSQPLAQRMTAEQPTLSQETATSSSSAFAHDRRRHTPSPQGSQLTPRPSAGAEDNEAADLMLYLATSPSPVRPTTVAEKKAKESAAFRTLSGASRLGGLREKGRILFSNSHASDEASSSADSLLDRTLKRPTPGESSFASSLSSIGGDVRGDGGRSISKSLSGPLSRQSSSGTGPFMDPQPSHGQLLPPPPSPSPRKAVVGASPLAERDSAGFLAARSSLPIHGSRTPTNGNGPWGSSSPGGNPGSVNTTPFNFSDFINVSPYPGSNDSQRTSPAHLTPAGVSKGGLRADVGRKLFEEEQMRHHHPHPGHHQYGQPQHVVRQPKAEGRGLGAGIDLVHS</sequence>
<reference evidence="2 3" key="1">
    <citation type="journal article" date="2019" name="Nat. Ecol. Evol.">
        <title>Megaphylogeny resolves global patterns of mushroom evolution.</title>
        <authorList>
            <person name="Varga T."/>
            <person name="Krizsan K."/>
            <person name="Foldi C."/>
            <person name="Dima B."/>
            <person name="Sanchez-Garcia M."/>
            <person name="Sanchez-Ramirez S."/>
            <person name="Szollosi G.J."/>
            <person name="Szarkandi J.G."/>
            <person name="Papp V."/>
            <person name="Albert L."/>
            <person name="Andreopoulos W."/>
            <person name="Angelini C."/>
            <person name="Antonin V."/>
            <person name="Barry K.W."/>
            <person name="Bougher N.L."/>
            <person name="Buchanan P."/>
            <person name="Buyck B."/>
            <person name="Bense V."/>
            <person name="Catcheside P."/>
            <person name="Chovatia M."/>
            <person name="Cooper J."/>
            <person name="Damon W."/>
            <person name="Desjardin D."/>
            <person name="Finy P."/>
            <person name="Geml J."/>
            <person name="Haridas S."/>
            <person name="Hughes K."/>
            <person name="Justo A."/>
            <person name="Karasinski D."/>
            <person name="Kautmanova I."/>
            <person name="Kiss B."/>
            <person name="Kocsube S."/>
            <person name="Kotiranta H."/>
            <person name="LaButti K.M."/>
            <person name="Lechner B.E."/>
            <person name="Liimatainen K."/>
            <person name="Lipzen A."/>
            <person name="Lukacs Z."/>
            <person name="Mihaltcheva S."/>
            <person name="Morgado L.N."/>
            <person name="Niskanen T."/>
            <person name="Noordeloos M.E."/>
            <person name="Ohm R.A."/>
            <person name="Ortiz-Santana B."/>
            <person name="Ovrebo C."/>
            <person name="Racz N."/>
            <person name="Riley R."/>
            <person name="Savchenko A."/>
            <person name="Shiryaev A."/>
            <person name="Soop K."/>
            <person name="Spirin V."/>
            <person name="Szebenyi C."/>
            <person name="Tomsovsky M."/>
            <person name="Tulloss R.E."/>
            <person name="Uehling J."/>
            <person name="Grigoriev I.V."/>
            <person name="Vagvolgyi C."/>
            <person name="Papp T."/>
            <person name="Martin F.M."/>
            <person name="Miettinen O."/>
            <person name="Hibbett D.S."/>
            <person name="Nagy L.G."/>
        </authorList>
    </citation>
    <scope>NUCLEOTIDE SEQUENCE [LARGE SCALE GENOMIC DNA]</scope>
    <source>
        <strain evidence="2 3">CBS 309.79</strain>
    </source>
</reference>
<dbReference type="Proteomes" id="UP000305067">
    <property type="component" value="Unassembled WGS sequence"/>
</dbReference>
<feature type="compositionally biased region" description="Low complexity" evidence="1">
    <location>
        <begin position="416"/>
        <end position="427"/>
    </location>
</feature>
<feature type="region of interest" description="Disordered" evidence="1">
    <location>
        <begin position="416"/>
        <end position="507"/>
    </location>
</feature>
<dbReference type="STRING" id="1884261.A0A5C3QQF8"/>
<feature type="compositionally biased region" description="Polar residues" evidence="1">
    <location>
        <begin position="342"/>
        <end position="351"/>
    </location>
</feature>
<feature type="compositionally biased region" description="Polar residues" evidence="1">
    <location>
        <begin position="315"/>
        <end position="332"/>
    </location>
</feature>
<keyword evidence="3" id="KW-1185">Reference proteome</keyword>
<feature type="compositionally biased region" description="Low complexity" evidence="1">
    <location>
        <begin position="192"/>
        <end position="216"/>
    </location>
</feature>
<gene>
    <name evidence="2" type="ORF">BDV98DRAFT_654632</name>
</gene>
<feature type="compositionally biased region" description="Low complexity" evidence="1">
    <location>
        <begin position="291"/>
        <end position="307"/>
    </location>
</feature>
<feature type="compositionally biased region" description="Polar residues" evidence="1">
    <location>
        <begin position="107"/>
        <end position="116"/>
    </location>
</feature>
<feature type="compositionally biased region" description="Basic and acidic residues" evidence="1">
    <location>
        <begin position="246"/>
        <end position="270"/>
    </location>
</feature>
<name>A0A5C3QQF8_9AGAR</name>
<feature type="compositionally biased region" description="Polar residues" evidence="1">
    <location>
        <begin position="554"/>
        <end position="580"/>
    </location>
</feature>
<evidence type="ECO:0000313" key="3">
    <source>
        <dbReference type="Proteomes" id="UP000305067"/>
    </source>
</evidence>
<feature type="compositionally biased region" description="Low complexity" evidence="1">
    <location>
        <begin position="533"/>
        <end position="553"/>
    </location>
</feature>
<dbReference type="EMBL" id="ML178819">
    <property type="protein sequence ID" value="TFL04223.1"/>
    <property type="molecule type" value="Genomic_DNA"/>
</dbReference>
<accession>A0A5C3QQF8</accession>
<dbReference type="OrthoDB" id="2163387at2759"/>
<evidence type="ECO:0000256" key="1">
    <source>
        <dbReference type="SAM" id="MobiDB-lite"/>
    </source>
</evidence>
<feature type="region of interest" description="Disordered" evidence="1">
    <location>
        <begin position="186"/>
        <end position="358"/>
    </location>
</feature>
<protein>
    <submittedName>
        <fullName evidence="2">Uncharacterized protein</fullName>
    </submittedName>
</protein>
<feature type="compositionally biased region" description="Low complexity" evidence="1">
    <location>
        <begin position="463"/>
        <end position="477"/>
    </location>
</feature>
<feature type="region of interest" description="Disordered" evidence="1">
    <location>
        <begin position="606"/>
        <end position="625"/>
    </location>
</feature>
<feature type="compositionally biased region" description="Polar residues" evidence="1">
    <location>
        <begin position="82"/>
        <end position="94"/>
    </location>
</feature>
<evidence type="ECO:0000313" key="2">
    <source>
        <dbReference type="EMBL" id="TFL04223.1"/>
    </source>
</evidence>
<feature type="region of interest" description="Disordered" evidence="1">
    <location>
        <begin position="80"/>
        <end position="136"/>
    </location>
</feature>
<dbReference type="AlphaFoldDB" id="A0A5C3QQF8"/>
<organism evidence="2 3">
    <name type="scientific">Pterulicium gracile</name>
    <dbReference type="NCBI Taxonomy" id="1884261"/>
    <lineage>
        <taxon>Eukaryota</taxon>
        <taxon>Fungi</taxon>
        <taxon>Dikarya</taxon>
        <taxon>Basidiomycota</taxon>
        <taxon>Agaricomycotina</taxon>
        <taxon>Agaricomycetes</taxon>
        <taxon>Agaricomycetidae</taxon>
        <taxon>Agaricales</taxon>
        <taxon>Pleurotineae</taxon>
        <taxon>Pterulaceae</taxon>
        <taxon>Pterulicium</taxon>
    </lineage>
</organism>
<proteinExistence type="predicted"/>
<feature type="region of interest" description="Disordered" evidence="1">
    <location>
        <begin position="523"/>
        <end position="591"/>
    </location>
</feature>